<dbReference type="InterPro" id="IPR056424">
    <property type="entry name" value="Beta-prop_GEMI5_2nd"/>
</dbReference>
<evidence type="ECO:0000313" key="5">
    <source>
        <dbReference type="EMBL" id="RWS15716.1"/>
    </source>
</evidence>
<dbReference type="EMBL" id="NCKU01000378">
    <property type="protein sequence ID" value="RWS15724.1"/>
    <property type="molecule type" value="Genomic_DNA"/>
</dbReference>
<dbReference type="InterPro" id="IPR036322">
    <property type="entry name" value="WD40_repeat_dom_sf"/>
</dbReference>
<keyword evidence="7" id="KW-1185">Reference proteome</keyword>
<evidence type="ECO:0000313" key="7">
    <source>
        <dbReference type="Proteomes" id="UP000285301"/>
    </source>
</evidence>
<dbReference type="GO" id="GO:0005634">
    <property type="term" value="C:nucleus"/>
    <property type="evidence" value="ECO:0007669"/>
    <property type="project" value="TreeGrafter"/>
</dbReference>
<dbReference type="Pfam" id="PF23775">
    <property type="entry name" value="Beta-prop_RIG_2nd"/>
    <property type="match status" value="1"/>
</dbReference>
<accession>A0A3S3PI57</accession>
<dbReference type="SMART" id="SM00320">
    <property type="entry name" value="WD40"/>
    <property type="match status" value="9"/>
</dbReference>
<dbReference type="Pfam" id="PF23774">
    <property type="entry name" value="TPR_GEMI5"/>
    <property type="match status" value="1"/>
</dbReference>
<reference evidence="6" key="2">
    <citation type="submission" date="2018-11" db="EMBL/GenBank/DDBJ databases">
        <title>Trombidioid mite genomics.</title>
        <authorList>
            <person name="Dong X."/>
        </authorList>
    </citation>
    <scope>NUCLEOTIDE SEQUENCE</scope>
    <source>
        <strain evidence="6">UoL-WK</strain>
    </source>
</reference>
<comment type="caution">
    <text evidence="6">The sequence shown here is derived from an EMBL/GenBank/DDBJ whole genome shotgun (WGS) entry which is preliminary data.</text>
</comment>
<dbReference type="OrthoDB" id="7326421at2759"/>
<feature type="domain" description="Gem-associated protein 5 TPR" evidence="2">
    <location>
        <begin position="956"/>
        <end position="1158"/>
    </location>
</feature>
<protein>
    <submittedName>
        <fullName evidence="6">Gem-associated protein 5-like protein</fullName>
    </submittedName>
</protein>
<dbReference type="GO" id="GO:0003730">
    <property type="term" value="F:mRNA 3'-UTR binding"/>
    <property type="evidence" value="ECO:0007669"/>
    <property type="project" value="TreeGrafter"/>
</dbReference>
<dbReference type="SUPFAM" id="SSF50978">
    <property type="entry name" value="WD40 repeat-like"/>
    <property type="match status" value="2"/>
</dbReference>
<dbReference type="GO" id="GO:0032797">
    <property type="term" value="C:SMN complex"/>
    <property type="evidence" value="ECO:0007669"/>
    <property type="project" value="TreeGrafter"/>
</dbReference>
<feature type="repeat" description="WD" evidence="1">
    <location>
        <begin position="700"/>
        <end position="742"/>
    </location>
</feature>
<dbReference type="PROSITE" id="PS50294">
    <property type="entry name" value="WD_REPEATS_REGION"/>
    <property type="match status" value="2"/>
</dbReference>
<organism evidence="6 7">
    <name type="scientific">Dinothrombium tinctorium</name>
    <dbReference type="NCBI Taxonomy" id="1965070"/>
    <lineage>
        <taxon>Eukaryota</taxon>
        <taxon>Metazoa</taxon>
        <taxon>Ecdysozoa</taxon>
        <taxon>Arthropoda</taxon>
        <taxon>Chelicerata</taxon>
        <taxon>Arachnida</taxon>
        <taxon>Acari</taxon>
        <taxon>Acariformes</taxon>
        <taxon>Trombidiformes</taxon>
        <taxon>Prostigmata</taxon>
        <taxon>Anystina</taxon>
        <taxon>Parasitengona</taxon>
        <taxon>Trombidioidea</taxon>
        <taxon>Trombidiidae</taxon>
        <taxon>Dinothrombium</taxon>
    </lineage>
</organism>
<name>A0A3S3PI57_9ACAR</name>
<dbReference type="InterPro" id="IPR015943">
    <property type="entry name" value="WD40/YVTN_repeat-like_dom_sf"/>
</dbReference>
<dbReference type="EMBL" id="NCKU01000380">
    <property type="protein sequence ID" value="RWS15716.1"/>
    <property type="molecule type" value="Genomic_DNA"/>
</dbReference>
<feature type="domain" description="Gem-associated protein 5 second beta-propeller" evidence="3">
    <location>
        <begin position="448"/>
        <end position="767"/>
    </location>
</feature>
<dbReference type="InterPro" id="IPR052640">
    <property type="entry name" value="Gemin-5"/>
</dbReference>
<dbReference type="Gene3D" id="2.130.10.10">
    <property type="entry name" value="YVTN repeat-like/Quinoprotein amine dehydrogenase"/>
    <property type="match status" value="2"/>
</dbReference>
<reference evidence="6 7" key="1">
    <citation type="journal article" date="2018" name="Gigascience">
        <title>Genomes of trombidid mites reveal novel predicted allergens and laterally-transferred genes associated with secondary metabolism.</title>
        <authorList>
            <person name="Dong X."/>
            <person name="Chaisiri K."/>
            <person name="Xia D."/>
            <person name="Armstrong S.D."/>
            <person name="Fang Y."/>
            <person name="Donnelly M.J."/>
            <person name="Kadowaki T."/>
            <person name="McGarry J.W."/>
            <person name="Darby A.C."/>
            <person name="Makepeace B.L."/>
        </authorList>
    </citation>
    <scope>NUCLEOTIDE SEQUENCE [LARGE SCALE GENOMIC DNA]</scope>
    <source>
        <strain evidence="6">UoL-WK</strain>
    </source>
</reference>
<feature type="repeat" description="WD" evidence="1">
    <location>
        <begin position="743"/>
        <end position="775"/>
    </location>
</feature>
<gene>
    <name evidence="6" type="ORF">B4U79_04416</name>
    <name evidence="4" type="ORF">B4U79_06660</name>
    <name evidence="5" type="ORF">B4U79_13097</name>
</gene>
<keyword evidence="1" id="KW-0853">WD repeat</keyword>
<sequence length="1435" mass="163454">MNSELSIGPFFNWFNPKCSDVWTSSVYFKQNSTRKLSFESGYFKKPPICFWAYGAKNSVILTQIQGSFIRFLDAIKVYSNQNEKVTTVSFARDHHSPKVFIGSDLGSPIIYDFERAAFTKETVEHLTEEKILRSRKITCSEWKDHENVFYAIDALVVHWNIRTGVIEHVVIGDNNHHSRRGITAMVISKVDPFLLAVGYEGGEVVVVFLNNNSCRDGGILLQFSGHHYADICSLAFPFELGGYQKGLLASMSRDGCLSVYDLYNTKMLIDYSNDCKKVTHSKDRNYFSLAFVPPACATCQVSHYNDRPRSNHDDDGADLDLKNFQLLFTTSNGEMLCMYVPKYPPSSAIKRPKVVEFDRQKNHFHNNVVFNIAVAGPYDYGTKSRNYIDFYDSPQLAISISLDRQAILWDLKEKKARSVYPTFSHQIHDFAFNQFDPSTLAIASGEGLKLWKIASNNENSSEVDPYRLITIRKNLPTNTKLMTVAWNPTKDKQLATGTDDGQIFVVDVGQSKPSMKYSHTNRDRQKTQIYTLIWGPLPSNPYSESEPLMALYCILSGGKFKIHVPTTSKIYDFSEISDSIKPYGRTEAAWRDDYTLLAVGNEDGTIELYENSQKESILKLIVIVQSIHSKLILCLRWHPLAIYEERTNSNNTKATSDLEFWLASTSHDTKIQIIDFRTALEDKRNDEFSPVIMVEPIRTLMGHIARVNSIAWSTLREGYLASCSYDSTVQIWDAKHGVPLANYRGHSSRLFTVVWSSTDPDLVYSGGDDNTLHVWRPSLQKTKVPPTSENSSFDPMTRKSFANGKKTEEQSFVQWPTFKENEEEQIKEIEKRINDVKVVESETCKTVNKLHLHEGGDEISVEVLESEKQNIDSEQSSNLQNFEVSKNRKPTQLTKKLMNAMNKESKKKSLFPLTNIVENSSAKQQHFQDIDYLLAHRNDRNRRCVSDDDASNRTLLYGNAMCIKELLRQESKNHRQQGNLQSAYAVELLHGDIKQVIKEAVKRHELSETLVAISASVSRTFWFETVEAYTVQLENQGDYIMAAEYLMSIHKIKEAINLLREHGLHKEALVIAKSRFPYESEIVLQLMKDLAKDKESVGNYEAAVKCLIAIGNDLEAATMLAKRADFSSLFYASHLCKESGNLQQFHAYFGQALKEGCLKEISEIEMKKLFNLWNSVDERLTFESFFYFYRSFTLKLESDSDIAEENENNGSAPLSCKTGIDHLSRFLGVGIQTYVYGNKDVTLRVAFHLFLIKSFLDSSFDKDDDNAIALHAVAALETILSANALKEEMFDDSVYKRLFDYICSLLFRNFSSYEESEISQNIDDLFNQKFGCQLQANAALRSQLVAFCVYWYLQKILDSVRNGDKKPFGKILICSHHEVIIDETDDKSDVISCDSVKLLLQCLKEVKNATANAKSNFDRLISEFESLILKNICCA</sequence>
<dbReference type="Proteomes" id="UP000285301">
    <property type="component" value="Unassembled WGS sequence"/>
</dbReference>
<dbReference type="STRING" id="1965070.A0A3S3PI57"/>
<evidence type="ECO:0000259" key="2">
    <source>
        <dbReference type="Pfam" id="PF23774"/>
    </source>
</evidence>
<evidence type="ECO:0000259" key="3">
    <source>
        <dbReference type="Pfam" id="PF23775"/>
    </source>
</evidence>
<evidence type="ECO:0000313" key="4">
    <source>
        <dbReference type="EMBL" id="RWS15669.1"/>
    </source>
</evidence>
<proteinExistence type="predicted"/>
<evidence type="ECO:0000256" key="1">
    <source>
        <dbReference type="PROSITE-ProRule" id="PRU00221"/>
    </source>
</evidence>
<dbReference type="PANTHER" id="PTHR46362">
    <property type="entry name" value="GEM-ASSOCIATED PROTEIN 5"/>
    <property type="match status" value="1"/>
</dbReference>
<dbReference type="InterPro" id="IPR001680">
    <property type="entry name" value="WD40_rpt"/>
</dbReference>
<dbReference type="InterPro" id="IPR056421">
    <property type="entry name" value="TPR_GEMI5"/>
</dbReference>
<dbReference type="PROSITE" id="PS50082">
    <property type="entry name" value="WD_REPEATS_2"/>
    <property type="match status" value="2"/>
</dbReference>
<dbReference type="GO" id="GO:0000387">
    <property type="term" value="P:spliceosomal snRNP assembly"/>
    <property type="evidence" value="ECO:0007669"/>
    <property type="project" value="TreeGrafter"/>
</dbReference>
<evidence type="ECO:0000313" key="6">
    <source>
        <dbReference type="EMBL" id="RWS15724.1"/>
    </source>
</evidence>
<dbReference type="PANTHER" id="PTHR46362:SF1">
    <property type="entry name" value="GEM-ASSOCIATED PROTEIN 5"/>
    <property type="match status" value="1"/>
</dbReference>
<dbReference type="EMBL" id="NCKU01000393">
    <property type="protein sequence ID" value="RWS15669.1"/>
    <property type="molecule type" value="Genomic_DNA"/>
</dbReference>